<organism evidence="1">
    <name type="scientific">Pseudomonas phage RVTF4</name>
    <dbReference type="NCBI Taxonomy" id="3236931"/>
    <lineage>
        <taxon>Viruses</taxon>
    </lineage>
</organism>
<protein>
    <submittedName>
        <fullName evidence="1">Uncharacterized protein</fullName>
    </submittedName>
</protein>
<proteinExistence type="predicted"/>
<sequence>MSTFADMARRSGSRSTDKLMGLMELADRALNRDPNIAQRITSVELSWVEKGGELLPEVKMQFKE</sequence>
<name>A0AB39CDD0_9VIRU</name>
<dbReference type="EMBL" id="PQ015378">
    <property type="protein sequence ID" value="XDJ14854.1"/>
    <property type="molecule type" value="Genomic_DNA"/>
</dbReference>
<accession>A0AB39CDD0</accession>
<evidence type="ECO:0000313" key="1">
    <source>
        <dbReference type="EMBL" id="XDJ14854.1"/>
    </source>
</evidence>
<reference evidence="1" key="1">
    <citation type="submission" date="2024-07" db="EMBL/GenBank/DDBJ databases">
        <authorList>
            <person name="Bringhurst R.M."/>
            <person name="Homer T.E."/>
        </authorList>
    </citation>
    <scope>NUCLEOTIDE SEQUENCE</scope>
</reference>